<sequence length="113" mass="12338">MTGMTGDGMMPMGRMTSSIGQNTMRSQIIALPHSPAKAPVRGDTMSLMKILDGHLPAHRKQKELASSKVLHSPGQIFPPDGVAGCIQHLTYFCTLSYRHRHSHRPTSPSTFKG</sequence>
<dbReference type="Proteomes" id="UP000054018">
    <property type="component" value="Unassembled WGS sequence"/>
</dbReference>
<reference evidence="1 2" key="1">
    <citation type="submission" date="2014-04" db="EMBL/GenBank/DDBJ databases">
        <authorList>
            <consortium name="DOE Joint Genome Institute"/>
            <person name="Kuo A."/>
            <person name="Kohler A."/>
            <person name="Costa M.D."/>
            <person name="Nagy L.G."/>
            <person name="Floudas D."/>
            <person name="Copeland A."/>
            <person name="Barry K.W."/>
            <person name="Cichocki N."/>
            <person name="Veneault-Fourrey C."/>
            <person name="LaButti K."/>
            <person name="Lindquist E.A."/>
            <person name="Lipzen A."/>
            <person name="Lundell T."/>
            <person name="Morin E."/>
            <person name="Murat C."/>
            <person name="Sun H."/>
            <person name="Tunlid A."/>
            <person name="Henrissat B."/>
            <person name="Grigoriev I.V."/>
            <person name="Hibbett D.S."/>
            <person name="Martin F."/>
            <person name="Nordberg H.P."/>
            <person name="Cantor M.N."/>
            <person name="Hua S.X."/>
        </authorList>
    </citation>
    <scope>NUCLEOTIDE SEQUENCE [LARGE SCALE GENOMIC DNA]</scope>
    <source>
        <strain evidence="1 2">441</strain>
    </source>
</reference>
<gene>
    <name evidence="1" type="ORF">PISMIDRAFT_194436</name>
</gene>
<dbReference type="AlphaFoldDB" id="A0A0C9ZEG5"/>
<organism evidence="1 2">
    <name type="scientific">Pisolithus microcarpus 441</name>
    <dbReference type="NCBI Taxonomy" id="765257"/>
    <lineage>
        <taxon>Eukaryota</taxon>
        <taxon>Fungi</taxon>
        <taxon>Dikarya</taxon>
        <taxon>Basidiomycota</taxon>
        <taxon>Agaricomycotina</taxon>
        <taxon>Agaricomycetes</taxon>
        <taxon>Agaricomycetidae</taxon>
        <taxon>Boletales</taxon>
        <taxon>Sclerodermatineae</taxon>
        <taxon>Pisolithaceae</taxon>
        <taxon>Pisolithus</taxon>
    </lineage>
</organism>
<keyword evidence="2" id="KW-1185">Reference proteome</keyword>
<protein>
    <submittedName>
        <fullName evidence="1">Uncharacterized protein</fullName>
    </submittedName>
</protein>
<proteinExistence type="predicted"/>
<evidence type="ECO:0000313" key="2">
    <source>
        <dbReference type="Proteomes" id="UP000054018"/>
    </source>
</evidence>
<dbReference type="HOGENOM" id="CLU_2134517_0_0_1"/>
<reference evidence="2" key="2">
    <citation type="submission" date="2015-01" db="EMBL/GenBank/DDBJ databases">
        <title>Evolutionary Origins and Diversification of the Mycorrhizal Mutualists.</title>
        <authorList>
            <consortium name="DOE Joint Genome Institute"/>
            <consortium name="Mycorrhizal Genomics Consortium"/>
            <person name="Kohler A."/>
            <person name="Kuo A."/>
            <person name="Nagy L.G."/>
            <person name="Floudas D."/>
            <person name="Copeland A."/>
            <person name="Barry K.W."/>
            <person name="Cichocki N."/>
            <person name="Veneault-Fourrey C."/>
            <person name="LaButti K."/>
            <person name="Lindquist E.A."/>
            <person name="Lipzen A."/>
            <person name="Lundell T."/>
            <person name="Morin E."/>
            <person name="Murat C."/>
            <person name="Riley R."/>
            <person name="Ohm R."/>
            <person name="Sun H."/>
            <person name="Tunlid A."/>
            <person name="Henrissat B."/>
            <person name="Grigoriev I.V."/>
            <person name="Hibbett D.S."/>
            <person name="Martin F."/>
        </authorList>
    </citation>
    <scope>NUCLEOTIDE SEQUENCE [LARGE SCALE GENOMIC DNA]</scope>
    <source>
        <strain evidence="2">441</strain>
    </source>
</reference>
<accession>A0A0C9ZEG5</accession>
<dbReference type="EMBL" id="KN833808">
    <property type="protein sequence ID" value="KIK18328.1"/>
    <property type="molecule type" value="Genomic_DNA"/>
</dbReference>
<name>A0A0C9ZEG5_9AGAM</name>
<evidence type="ECO:0000313" key="1">
    <source>
        <dbReference type="EMBL" id="KIK18328.1"/>
    </source>
</evidence>